<reference evidence="2" key="1">
    <citation type="submission" date="2021-01" db="EMBL/GenBank/DDBJ databases">
        <title>Whole genome shotgun sequence of Catellatospora methionotrophica NBRC 14553.</title>
        <authorList>
            <person name="Komaki H."/>
            <person name="Tamura T."/>
        </authorList>
    </citation>
    <scope>NUCLEOTIDE SEQUENCE</scope>
    <source>
        <strain evidence="2">NBRC 14553</strain>
    </source>
</reference>
<dbReference type="InterPro" id="IPR036182">
    <property type="entry name" value="PCuAC_sf"/>
</dbReference>
<feature type="chain" id="PRO_5038515918" description="Copper chaperone PCu(A)C" evidence="1">
    <location>
        <begin position="26"/>
        <end position="180"/>
    </location>
</feature>
<keyword evidence="3" id="KW-1185">Reference proteome</keyword>
<keyword evidence="1" id="KW-0732">Signal</keyword>
<accession>A0A8J3PC71</accession>
<dbReference type="RefSeq" id="WP_166380681.1">
    <property type="nucleotide sequence ID" value="NZ_BONJ01000001.1"/>
</dbReference>
<dbReference type="SUPFAM" id="SSF110087">
    <property type="entry name" value="DR1885-like metal-binding protein"/>
    <property type="match status" value="1"/>
</dbReference>
<gene>
    <name evidence="2" type="ORF">Cme02nite_00340</name>
</gene>
<dbReference type="Pfam" id="PF04314">
    <property type="entry name" value="PCuAC"/>
    <property type="match status" value="1"/>
</dbReference>
<dbReference type="EMBL" id="BONJ01000001">
    <property type="protein sequence ID" value="GIG11702.1"/>
    <property type="molecule type" value="Genomic_DNA"/>
</dbReference>
<dbReference type="InterPro" id="IPR058248">
    <property type="entry name" value="Lxx211020-like"/>
</dbReference>
<evidence type="ECO:0000313" key="3">
    <source>
        <dbReference type="Proteomes" id="UP000660339"/>
    </source>
</evidence>
<comment type="caution">
    <text evidence="2">The sequence shown here is derived from an EMBL/GenBank/DDBJ whole genome shotgun (WGS) entry which is preliminary data.</text>
</comment>
<dbReference type="PANTHER" id="PTHR36302">
    <property type="entry name" value="BLR7088 PROTEIN"/>
    <property type="match status" value="1"/>
</dbReference>
<name>A0A8J3PC71_9ACTN</name>
<dbReference type="PANTHER" id="PTHR36302:SF1">
    <property type="entry name" value="COPPER CHAPERONE PCU(A)C"/>
    <property type="match status" value="1"/>
</dbReference>
<protein>
    <recommendedName>
        <fullName evidence="4">Copper chaperone PCu(A)C</fullName>
    </recommendedName>
</protein>
<evidence type="ECO:0000256" key="1">
    <source>
        <dbReference type="SAM" id="SignalP"/>
    </source>
</evidence>
<dbReference type="PROSITE" id="PS51257">
    <property type="entry name" value="PROKAR_LIPOPROTEIN"/>
    <property type="match status" value="1"/>
</dbReference>
<dbReference type="Proteomes" id="UP000660339">
    <property type="component" value="Unassembled WGS sequence"/>
</dbReference>
<organism evidence="2 3">
    <name type="scientific">Catellatospora methionotrophica</name>
    <dbReference type="NCBI Taxonomy" id="121620"/>
    <lineage>
        <taxon>Bacteria</taxon>
        <taxon>Bacillati</taxon>
        <taxon>Actinomycetota</taxon>
        <taxon>Actinomycetes</taxon>
        <taxon>Micromonosporales</taxon>
        <taxon>Micromonosporaceae</taxon>
        <taxon>Catellatospora</taxon>
    </lineage>
</organism>
<evidence type="ECO:0008006" key="4">
    <source>
        <dbReference type="Google" id="ProtNLM"/>
    </source>
</evidence>
<evidence type="ECO:0000313" key="2">
    <source>
        <dbReference type="EMBL" id="GIG11702.1"/>
    </source>
</evidence>
<dbReference type="Gene3D" id="2.60.40.1890">
    <property type="entry name" value="PCu(A)C copper chaperone"/>
    <property type="match status" value="1"/>
</dbReference>
<dbReference type="InterPro" id="IPR007410">
    <property type="entry name" value="LpqE-like"/>
</dbReference>
<dbReference type="AlphaFoldDB" id="A0A8J3PC71"/>
<sequence>MRPINTNPARWRMAALATVAVTALAGCAGTSPTPAAAPSQAAAATANAAAVTIRDPWVKAADEGMSAAFGTLVNTSGKDVTVVSGTSTASPMMELHEIATVDGKMVMRPKQGGFTVPANGTHELAPGADHLMLMDLAAPVKPGDAVRVKLTLSDGSVLEFTAVGKAFAAGNESYAPSHMG</sequence>
<feature type="signal peptide" evidence="1">
    <location>
        <begin position="1"/>
        <end position="25"/>
    </location>
</feature>
<proteinExistence type="predicted"/>